<dbReference type="InterPro" id="IPR011029">
    <property type="entry name" value="DEATH-like_dom_sf"/>
</dbReference>
<accession>A0A7M7P0Y0</accession>
<dbReference type="Gene3D" id="3.40.50.300">
    <property type="entry name" value="P-loop containing nucleotide triphosphate hydrolases"/>
    <property type="match status" value="1"/>
</dbReference>
<protein>
    <recommendedName>
        <fullName evidence="2">NACHT domain-containing protein</fullName>
    </recommendedName>
</protein>
<dbReference type="SUPFAM" id="SSF52540">
    <property type="entry name" value="P-loop containing nucleoside triphosphate hydrolases"/>
    <property type="match status" value="1"/>
</dbReference>
<evidence type="ECO:0000256" key="1">
    <source>
        <dbReference type="SAM" id="MobiDB-lite"/>
    </source>
</evidence>
<dbReference type="FunCoup" id="A0A7M7P0Y0">
    <property type="interactions" value="699"/>
</dbReference>
<sequence>MGKKLSKTTEQMTEPPRDDIPSTSLDTFTMGKKLSKTTEQMTEPPRDDIPSTSPDTFTMGKTFSKKTEQMTEPPRDDIPSTSSQTSSQTNGFDNVIIKVADAISDDGDIRRLGLELGVQSAAINRALETNWAGGRKTSNGNVMMLQNWAETVKLSKQLPTLRAALKKVRLLEVEETCLTSCSGDDEAMKGDFMKLREQLKSRYRKKFGQIKTSPVNPESRTWLQHIYVSLVLMLGLEGEREKPIDYDGLFKFIKTDTPKGFVTRLAFIGEAGVGKSTLFAKIALDWAEGKILQEINLLFLESFREIKESEFFGDTVMSHFPDDLEVKGEWVDAYIRKNQRKVLILLDGLDEAQIDIKKPHRNDAIVSIVRGERFIDTPVVITTRPFGADQIKSIMAINDHYTFGKVKGFAKENMAAYIKNYFKDDSDSASTLINFIDKNQVVSEYMAPFPIFCSMLCSLWKTPSGRENFQTMETFSQLLKRLVFSLQEQYFSKPNDLEEGYESRIAKASESMKDISCIAFQGLLVKQLIFDEKALDSCKEAAMTACEVGILSKEIRPAPLQIRESQRKQFIQEFSFPHKLLQEYIASFYLASLFNEDRQEFNRILADTLLEDYKEFRYVLYFTAAHGGEVGKSILEVLCKKVDDTEFIIQCAFECHNSEAIDPVRNLLKTEATLKLTSSLSNAAFLFTLEPIGKEVVRRSSSIRETLGVSESFEATASSSDVAAAVGLFTLQTLREVTIRTELDNKFYTGMSAAAPQSMVCDYYIYVDES</sequence>
<dbReference type="EnsemblMetazoa" id="XM_030987694">
    <property type="protein sequence ID" value="XP_030843554"/>
    <property type="gene ID" value="LOC105439865"/>
</dbReference>
<dbReference type="OrthoDB" id="120976at2759"/>
<dbReference type="AlphaFoldDB" id="A0A7M7P0Y0"/>
<feature type="compositionally biased region" description="Basic and acidic residues" evidence="1">
    <location>
        <begin position="65"/>
        <end position="78"/>
    </location>
</feature>
<dbReference type="RefSeq" id="XP_030843554.1">
    <property type="nucleotide sequence ID" value="XM_030987694.1"/>
</dbReference>
<dbReference type="Gene3D" id="1.10.533.10">
    <property type="entry name" value="Death Domain, Fas"/>
    <property type="match status" value="1"/>
</dbReference>
<dbReference type="PANTHER" id="PTHR24407">
    <property type="entry name" value="PROTEIN KINASE DOMAIN-CONTAINING PROTEIN"/>
    <property type="match status" value="1"/>
</dbReference>
<evidence type="ECO:0000313" key="4">
    <source>
        <dbReference type="Proteomes" id="UP000007110"/>
    </source>
</evidence>
<evidence type="ECO:0000259" key="2">
    <source>
        <dbReference type="PROSITE" id="PS50837"/>
    </source>
</evidence>
<feature type="region of interest" description="Disordered" evidence="1">
    <location>
        <begin position="1"/>
        <end position="89"/>
    </location>
</feature>
<feature type="compositionally biased region" description="Low complexity" evidence="1">
    <location>
        <begin position="80"/>
        <end position="89"/>
    </location>
</feature>
<dbReference type="KEGG" id="spu:105439865"/>
<keyword evidence="4" id="KW-1185">Reference proteome</keyword>
<dbReference type="InterPro" id="IPR007111">
    <property type="entry name" value="NACHT_NTPase"/>
</dbReference>
<reference evidence="3" key="2">
    <citation type="submission" date="2021-01" db="UniProtKB">
        <authorList>
            <consortium name="EnsemblMetazoa"/>
        </authorList>
    </citation>
    <scope>IDENTIFICATION</scope>
</reference>
<dbReference type="InterPro" id="IPR027417">
    <property type="entry name" value="P-loop_NTPase"/>
</dbReference>
<evidence type="ECO:0000313" key="3">
    <source>
        <dbReference type="EnsemblMetazoa" id="XP_030843554"/>
    </source>
</evidence>
<dbReference type="InParanoid" id="A0A7M7P0Y0"/>
<dbReference type="Proteomes" id="UP000007110">
    <property type="component" value="Unassembled WGS sequence"/>
</dbReference>
<dbReference type="PANTHER" id="PTHR24407:SF14">
    <property type="entry name" value="SIR2-LIKE DOMAIN-CONTAINING PROTEIN"/>
    <property type="match status" value="1"/>
</dbReference>
<name>A0A7M7P0Y0_STRPU</name>
<feature type="domain" description="NACHT" evidence="2">
    <location>
        <begin position="263"/>
        <end position="385"/>
    </location>
</feature>
<reference evidence="4" key="1">
    <citation type="submission" date="2015-02" db="EMBL/GenBank/DDBJ databases">
        <title>Genome sequencing for Strongylocentrotus purpuratus.</title>
        <authorList>
            <person name="Murali S."/>
            <person name="Liu Y."/>
            <person name="Vee V."/>
            <person name="English A."/>
            <person name="Wang M."/>
            <person name="Skinner E."/>
            <person name="Han Y."/>
            <person name="Muzny D.M."/>
            <person name="Worley K.C."/>
            <person name="Gibbs R.A."/>
        </authorList>
    </citation>
    <scope>NUCLEOTIDE SEQUENCE</scope>
</reference>
<dbReference type="Pfam" id="PF05729">
    <property type="entry name" value="NACHT"/>
    <property type="match status" value="1"/>
</dbReference>
<dbReference type="PROSITE" id="PS50837">
    <property type="entry name" value="NACHT"/>
    <property type="match status" value="1"/>
</dbReference>
<feature type="compositionally biased region" description="Polar residues" evidence="1">
    <location>
        <begin position="50"/>
        <end position="61"/>
    </location>
</feature>
<proteinExistence type="predicted"/>
<dbReference type="GeneID" id="105439865"/>
<organism evidence="3 4">
    <name type="scientific">Strongylocentrotus purpuratus</name>
    <name type="common">Purple sea urchin</name>
    <dbReference type="NCBI Taxonomy" id="7668"/>
    <lineage>
        <taxon>Eukaryota</taxon>
        <taxon>Metazoa</taxon>
        <taxon>Echinodermata</taxon>
        <taxon>Eleutherozoa</taxon>
        <taxon>Echinozoa</taxon>
        <taxon>Echinoidea</taxon>
        <taxon>Euechinoidea</taxon>
        <taxon>Echinacea</taxon>
        <taxon>Camarodonta</taxon>
        <taxon>Echinidea</taxon>
        <taxon>Strongylocentrotidae</taxon>
        <taxon>Strongylocentrotus</taxon>
    </lineage>
</organism>